<dbReference type="PANTHER" id="PTHR23086">
    <property type="entry name" value="PHOSPHATIDYLINOSITOL-4-PHOSPHATE 5-KINASE"/>
    <property type="match status" value="1"/>
</dbReference>
<dbReference type="EC" id="2.7.1.68" evidence="1"/>
<sequence length="156" mass="18084">MGNLCCTETPIHMSYELKGSSLGRITDKPESDIEATTTLKDLDLSFIFRLRNLWFQDFCRQAEKDCDFLEYERIMDYSLLVGVHFRGNRGREGTQESDSVGTSPLCMSLKLWNYAAGLVDVLWFRCAFQRTLRWCSLFFVSMQAEEVLSALFLEFL</sequence>
<evidence type="ECO:0000256" key="3">
    <source>
        <dbReference type="PROSITE-ProRule" id="PRU00781"/>
    </source>
</evidence>
<comment type="caution">
    <text evidence="5">The sequence shown here is derived from an EMBL/GenBank/DDBJ whole genome shotgun (WGS) entry which is preliminary data.</text>
</comment>
<reference evidence="5" key="2">
    <citation type="submission" date="2023-05" db="EMBL/GenBank/DDBJ databases">
        <authorList>
            <person name="Schelkunov M.I."/>
        </authorList>
    </citation>
    <scope>NUCLEOTIDE SEQUENCE</scope>
    <source>
        <strain evidence="5">Hsosn_3</strain>
        <tissue evidence="5">Leaf</tissue>
    </source>
</reference>
<dbReference type="Pfam" id="PF01504">
    <property type="entry name" value="PIP5K"/>
    <property type="match status" value="1"/>
</dbReference>
<evidence type="ECO:0000256" key="1">
    <source>
        <dbReference type="ARBA" id="ARBA00012172"/>
    </source>
</evidence>
<dbReference type="SUPFAM" id="SSF56104">
    <property type="entry name" value="SAICAR synthase-like"/>
    <property type="match status" value="1"/>
</dbReference>
<dbReference type="AlphaFoldDB" id="A0AAD8MEJ9"/>
<name>A0AAD8MEJ9_9APIA</name>
<keyword evidence="3" id="KW-0547">Nucleotide-binding</keyword>
<dbReference type="Proteomes" id="UP001237642">
    <property type="component" value="Unassembled WGS sequence"/>
</dbReference>
<protein>
    <recommendedName>
        <fullName evidence="1">1-phosphatidylinositol-4-phosphate 5-kinase</fullName>
        <ecNumber evidence="1">2.7.1.68</ecNumber>
    </recommendedName>
</protein>
<dbReference type="EMBL" id="JAUIZM010000008">
    <property type="protein sequence ID" value="KAK1369874.1"/>
    <property type="molecule type" value="Genomic_DNA"/>
</dbReference>
<dbReference type="InterPro" id="IPR002498">
    <property type="entry name" value="PInositol-4-P-4/5-kinase_core"/>
</dbReference>
<dbReference type="Gene3D" id="3.30.810.10">
    <property type="entry name" value="2-Layer Sandwich"/>
    <property type="match status" value="1"/>
</dbReference>
<keyword evidence="3" id="KW-0067">ATP-binding</keyword>
<keyword evidence="6" id="KW-1185">Reference proteome</keyword>
<keyword evidence="3" id="KW-0808">Transferase</keyword>
<dbReference type="GO" id="GO:0016308">
    <property type="term" value="F:1-phosphatidylinositol-4-phosphate 5-kinase activity"/>
    <property type="evidence" value="ECO:0007669"/>
    <property type="project" value="UniProtKB-EC"/>
</dbReference>
<evidence type="ECO:0000256" key="2">
    <source>
        <dbReference type="ARBA" id="ARBA00022777"/>
    </source>
</evidence>
<gene>
    <name evidence="5" type="ORF">POM88_035966</name>
</gene>
<dbReference type="PANTHER" id="PTHR23086:SF113">
    <property type="entry name" value="PHOSPHATIDYLINOSITOL 4-PHOSPHATE 5-KINASE 6"/>
    <property type="match status" value="1"/>
</dbReference>
<dbReference type="GO" id="GO:0005524">
    <property type="term" value="F:ATP binding"/>
    <property type="evidence" value="ECO:0007669"/>
    <property type="project" value="UniProtKB-UniRule"/>
</dbReference>
<organism evidence="5 6">
    <name type="scientific">Heracleum sosnowskyi</name>
    <dbReference type="NCBI Taxonomy" id="360622"/>
    <lineage>
        <taxon>Eukaryota</taxon>
        <taxon>Viridiplantae</taxon>
        <taxon>Streptophyta</taxon>
        <taxon>Embryophyta</taxon>
        <taxon>Tracheophyta</taxon>
        <taxon>Spermatophyta</taxon>
        <taxon>Magnoliopsida</taxon>
        <taxon>eudicotyledons</taxon>
        <taxon>Gunneridae</taxon>
        <taxon>Pentapetalae</taxon>
        <taxon>asterids</taxon>
        <taxon>campanulids</taxon>
        <taxon>Apiales</taxon>
        <taxon>Apiaceae</taxon>
        <taxon>Apioideae</taxon>
        <taxon>apioid superclade</taxon>
        <taxon>Tordylieae</taxon>
        <taxon>Tordyliinae</taxon>
        <taxon>Heracleum</taxon>
    </lineage>
</organism>
<dbReference type="GO" id="GO:0046854">
    <property type="term" value="P:phosphatidylinositol phosphate biosynthetic process"/>
    <property type="evidence" value="ECO:0007669"/>
    <property type="project" value="TreeGrafter"/>
</dbReference>
<proteinExistence type="predicted"/>
<dbReference type="PROSITE" id="PS51455">
    <property type="entry name" value="PIPK"/>
    <property type="match status" value="1"/>
</dbReference>
<keyword evidence="2 3" id="KW-0418">Kinase</keyword>
<feature type="domain" description="PIPK" evidence="4">
    <location>
        <begin position="1"/>
        <end position="156"/>
    </location>
</feature>
<evidence type="ECO:0000313" key="6">
    <source>
        <dbReference type="Proteomes" id="UP001237642"/>
    </source>
</evidence>
<dbReference type="InterPro" id="IPR023610">
    <property type="entry name" value="PInositol-4/5-P-5/4-kinase"/>
</dbReference>
<accession>A0AAD8MEJ9</accession>
<dbReference type="GO" id="GO:0005886">
    <property type="term" value="C:plasma membrane"/>
    <property type="evidence" value="ECO:0007669"/>
    <property type="project" value="TreeGrafter"/>
</dbReference>
<dbReference type="SMART" id="SM00330">
    <property type="entry name" value="PIPKc"/>
    <property type="match status" value="1"/>
</dbReference>
<evidence type="ECO:0000259" key="4">
    <source>
        <dbReference type="PROSITE" id="PS51455"/>
    </source>
</evidence>
<reference evidence="5" key="1">
    <citation type="submission" date="2023-02" db="EMBL/GenBank/DDBJ databases">
        <title>Genome of toxic invasive species Heracleum sosnowskyi carries increased number of genes despite the absence of recent whole-genome duplications.</title>
        <authorList>
            <person name="Schelkunov M."/>
            <person name="Shtratnikova V."/>
            <person name="Makarenko M."/>
            <person name="Klepikova A."/>
            <person name="Omelchenko D."/>
            <person name="Novikova G."/>
            <person name="Obukhova E."/>
            <person name="Bogdanov V."/>
            <person name="Penin A."/>
            <person name="Logacheva M."/>
        </authorList>
    </citation>
    <scope>NUCLEOTIDE SEQUENCE</scope>
    <source>
        <strain evidence="5">Hsosn_3</strain>
        <tissue evidence="5">Leaf</tissue>
    </source>
</reference>
<dbReference type="InterPro" id="IPR027483">
    <property type="entry name" value="PInositol-4-P-4/5-kinase_C_sf"/>
</dbReference>
<evidence type="ECO:0000313" key="5">
    <source>
        <dbReference type="EMBL" id="KAK1369874.1"/>
    </source>
</evidence>